<organism evidence="3 4">
    <name type="scientific">Alosa alosa</name>
    <name type="common">allis shad</name>
    <dbReference type="NCBI Taxonomy" id="278164"/>
    <lineage>
        <taxon>Eukaryota</taxon>
        <taxon>Metazoa</taxon>
        <taxon>Chordata</taxon>
        <taxon>Craniata</taxon>
        <taxon>Vertebrata</taxon>
        <taxon>Euteleostomi</taxon>
        <taxon>Actinopterygii</taxon>
        <taxon>Neopterygii</taxon>
        <taxon>Teleostei</taxon>
        <taxon>Clupei</taxon>
        <taxon>Clupeiformes</taxon>
        <taxon>Clupeoidei</taxon>
        <taxon>Clupeidae</taxon>
        <taxon>Alosa</taxon>
    </lineage>
</organism>
<dbReference type="EMBL" id="JADWDJ010000024">
    <property type="protein sequence ID" value="KAG5260851.1"/>
    <property type="molecule type" value="Genomic_DNA"/>
</dbReference>
<evidence type="ECO:0000259" key="2">
    <source>
        <dbReference type="Pfam" id="PF14973"/>
    </source>
</evidence>
<evidence type="ECO:0000256" key="1">
    <source>
        <dbReference type="SAM" id="MobiDB-lite"/>
    </source>
</evidence>
<gene>
    <name evidence="3" type="ORF">AALO_G00297290</name>
</gene>
<dbReference type="InterPro" id="IPR039098">
    <property type="entry name" value="TINF2"/>
</dbReference>
<comment type="caution">
    <text evidence="3">The sequence shown here is derived from an EMBL/GenBank/DDBJ whole genome shotgun (WGS) entry which is preliminary data.</text>
</comment>
<dbReference type="Proteomes" id="UP000823561">
    <property type="component" value="Chromosome 24"/>
</dbReference>
<dbReference type="GO" id="GO:0042162">
    <property type="term" value="F:telomeric DNA binding"/>
    <property type="evidence" value="ECO:0007669"/>
    <property type="project" value="TreeGrafter"/>
</dbReference>
<feature type="compositionally biased region" description="Polar residues" evidence="1">
    <location>
        <begin position="261"/>
        <end position="273"/>
    </location>
</feature>
<feature type="compositionally biased region" description="Polar residues" evidence="1">
    <location>
        <begin position="243"/>
        <end position="253"/>
    </location>
</feature>
<dbReference type="GO" id="GO:0016233">
    <property type="term" value="P:telomere capping"/>
    <property type="evidence" value="ECO:0007669"/>
    <property type="project" value="InterPro"/>
</dbReference>
<dbReference type="CDD" id="cd11657">
    <property type="entry name" value="TIN2_N"/>
    <property type="match status" value="1"/>
</dbReference>
<evidence type="ECO:0000313" key="4">
    <source>
        <dbReference type="Proteomes" id="UP000823561"/>
    </source>
</evidence>
<evidence type="ECO:0000313" key="3">
    <source>
        <dbReference type="EMBL" id="KAG5260851.1"/>
    </source>
</evidence>
<dbReference type="Pfam" id="PF14973">
    <property type="entry name" value="TINF2_N"/>
    <property type="match status" value="1"/>
</dbReference>
<dbReference type="PANTHER" id="PTHR15512">
    <property type="entry name" value="TERF1-INTERACTING NUCLEAR FACTOR 2"/>
    <property type="match status" value="1"/>
</dbReference>
<feature type="region of interest" description="Disordered" evidence="1">
    <location>
        <begin position="326"/>
        <end position="355"/>
    </location>
</feature>
<feature type="domain" description="TERF1-interacting nuclear factor 2 N-terminal" evidence="2">
    <location>
        <begin position="29"/>
        <end position="177"/>
    </location>
</feature>
<name>A0AAV6FGD3_9TELE</name>
<reference evidence="3" key="1">
    <citation type="submission" date="2020-10" db="EMBL/GenBank/DDBJ databases">
        <title>Chromosome-scale genome assembly of the Allis shad, Alosa alosa.</title>
        <authorList>
            <person name="Margot Z."/>
            <person name="Christophe K."/>
            <person name="Cabau C."/>
            <person name="Louis A."/>
            <person name="Berthelot C."/>
            <person name="Parey E."/>
            <person name="Roest Crollius H."/>
            <person name="Montfort J."/>
            <person name="Robinson-Rechavi M."/>
            <person name="Bucao C."/>
            <person name="Bouchez O."/>
            <person name="Gislard M."/>
            <person name="Lluch J."/>
            <person name="Milhes M."/>
            <person name="Lampietro C."/>
            <person name="Lopez Roques C."/>
            <person name="Donnadieu C."/>
            <person name="Braasch I."/>
            <person name="Desvignes T."/>
            <person name="Postlethwait J."/>
            <person name="Bobe J."/>
            <person name="Guiguen Y."/>
        </authorList>
    </citation>
    <scope>NUCLEOTIDE SEQUENCE</scope>
    <source>
        <strain evidence="3">M-15738</strain>
        <tissue evidence="3">Blood</tissue>
    </source>
</reference>
<dbReference type="GO" id="GO:0070187">
    <property type="term" value="C:shelterin complex"/>
    <property type="evidence" value="ECO:0007669"/>
    <property type="project" value="InterPro"/>
</dbReference>
<feature type="region of interest" description="Disordered" evidence="1">
    <location>
        <begin position="216"/>
        <end position="276"/>
    </location>
</feature>
<dbReference type="PANTHER" id="PTHR15512:SF0">
    <property type="entry name" value="TERF1-INTERACTING NUCLEAR FACTOR 2"/>
    <property type="match status" value="1"/>
</dbReference>
<sequence>MMDIEGSSVPVFSLCLLAPPLRLMSAAMWKAMLQQDVSQYGRLEECITSICHSVPGLLDYRHYVKLVLGLRSRLILELCRDPEALATTAILTHLERLPALVQSAPNRPKRDLKVEMTLSNFENLVQTLLDDPEERELFYQEEFPKQYGAQYDRALEKLMWEFLSRLDQLLPVPDLAQTVSWLANAPAVLDECAKSATPPQLLRNLLQHELVLGHTGPGVSIPPRSGDDVYSTSLPPSGHIQETHQPGSDQTAGRSVPSPPKSYQQQQRQTSSPIDPVIGSISLMDIQSAVACAGLREKGCHPELTSHCDVEPDAPAQGFTNIRQRTHSRPAEAAGEEEGHVRSENDHVRSENDRIRVHDCRVVHQKRG</sequence>
<accession>A0AAV6FGD3</accession>
<dbReference type="AlphaFoldDB" id="A0AAV6FGD3"/>
<feature type="compositionally biased region" description="Basic and acidic residues" evidence="1">
    <location>
        <begin position="337"/>
        <end position="355"/>
    </location>
</feature>
<dbReference type="GO" id="GO:1904356">
    <property type="term" value="P:regulation of telomere maintenance via telomere lengthening"/>
    <property type="evidence" value="ECO:0007669"/>
    <property type="project" value="TreeGrafter"/>
</dbReference>
<protein>
    <recommendedName>
        <fullName evidence="2">TERF1-interacting nuclear factor 2 N-terminal domain-containing protein</fullName>
    </recommendedName>
</protein>
<dbReference type="InterPro" id="IPR029400">
    <property type="entry name" value="TINF2_N"/>
</dbReference>
<proteinExistence type="predicted"/>
<keyword evidence="4" id="KW-1185">Reference proteome</keyword>